<organism evidence="3 4">
    <name type="scientific">Desulfofundulus salinus</name>
    <dbReference type="NCBI Taxonomy" id="2419843"/>
    <lineage>
        <taxon>Bacteria</taxon>
        <taxon>Bacillati</taxon>
        <taxon>Bacillota</taxon>
        <taxon>Clostridia</taxon>
        <taxon>Eubacteriales</taxon>
        <taxon>Peptococcaceae</taxon>
        <taxon>Desulfofundulus</taxon>
    </lineage>
</organism>
<dbReference type="RefSeq" id="WP_121451467.1">
    <property type="nucleotide sequence ID" value="NZ_RBWE01000001.1"/>
</dbReference>
<evidence type="ECO:0000259" key="2">
    <source>
        <dbReference type="Pfam" id="PF13439"/>
    </source>
</evidence>
<comment type="caution">
    <text evidence="3">The sequence shown here is derived from an EMBL/GenBank/DDBJ whole genome shotgun (WGS) entry which is preliminary data.</text>
</comment>
<gene>
    <name evidence="3" type="ORF">D7024_08865</name>
</gene>
<evidence type="ECO:0000313" key="3">
    <source>
        <dbReference type="EMBL" id="RKO67053.1"/>
    </source>
</evidence>
<dbReference type="InterPro" id="IPR001296">
    <property type="entry name" value="Glyco_trans_1"/>
</dbReference>
<dbReference type="InterPro" id="IPR050194">
    <property type="entry name" value="Glycosyltransferase_grp1"/>
</dbReference>
<name>A0A494WVW8_9FIRM</name>
<dbReference type="EMBL" id="RBWE01000001">
    <property type="protein sequence ID" value="RKO67053.1"/>
    <property type="molecule type" value="Genomic_DNA"/>
</dbReference>
<reference evidence="3 4" key="1">
    <citation type="submission" date="2018-10" db="EMBL/GenBank/DDBJ databases">
        <authorList>
            <person name="Grouzdev D.S."/>
            <person name="Krutkina M.S."/>
            <person name="Tourova T.P."/>
            <person name="Nazina T.N."/>
        </authorList>
    </citation>
    <scope>NUCLEOTIDE SEQUENCE [LARGE SCALE GENOMIC DNA]</scope>
    <source>
        <strain evidence="3 4">435</strain>
    </source>
</reference>
<dbReference type="PANTHER" id="PTHR45947">
    <property type="entry name" value="SULFOQUINOVOSYL TRANSFERASE SQD2"/>
    <property type="match status" value="1"/>
</dbReference>
<evidence type="ECO:0000259" key="1">
    <source>
        <dbReference type="Pfam" id="PF00534"/>
    </source>
</evidence>
<keyword evidence="3" id="KW-0808">Transferase</keyword>
<sequence length="399" mass="44083">MSKFKVLHVIRPARGGMKNHLLSLLSLGDKKFFEPVVACPPGNMAQEIADLGIKVVPIPLAGELSPRSDWHVLRILVDTLMAEKITIMHAHSSKAGLVARVAAKVARTPVVFMTAHNSIFYEFWPSWKKTAFAFGERLLARYTHRILTVSEALRQELLIKEGLHPDRVVTIHNGIDPAPFRREVDRRAVLRSLGLPPLGQLVGTIARLAPQKGVSYFLQAAAILCRDHQVNFVVVGDGPLREVLEEEGRALGLSGRLFFTGEQRDIPQILAVMDVFVLPSITEGLPLTILEAMAAGKPVVATRVGGLPEVVVDGETGFLVPPRDPQALARTLAQLLLERQKAEEMGQKGRQRVMQHFTVEAMVRKIEEEYKIALLSRGFLPARSVNITGEKKPSEINQC</sequence>
<dbReference type="Proteomes" id="UP000271256">
    <property type="component" value="Unassembled WGS sequence"/>
</dbReference>
<evidence type="ECO:0000313" key="4">
    <source>
        <dbReference type="Proteomes" id="UP000271256"/>
    </source>
</evidence>
<keyword evidence="4" id="KW-1185">Reference proteome</keyword>
<dbReference type="InterPro" id="IPR028098">
    <property type="entry name" value="Glyco_trans_4-like_N"/>
</dbReference>
<dbReference type="GO" id="GO:0016757">
    <property type="term" value="F:glycosyltransferase activity"/>
    <property type="evidence" value="ECO:0007669"/>
    <property type="project" value="InterPro"/>
</dbReference>
<feature type="domain" description="Glycosyltransferase subfamily 4-like N-terminal" evidence="2">
    <location>
        <begin position="15"/>
        <end position="177"/>
    </location>
</feature>
<protein>
    <submittedName>
        <fullName evidence="3">Glycosyltransferase family 1 protein</fullName>
    </submittedName>
</protein>
<feature type="domain" description="Glycosyl transferase family 1" evidence="1">
    <location>
        <begin position="198"/>
        <end position="352"/>
    </location>
</feature>
<dbReference type="CDD" id="cd03808">
    <property type="entry name" value="GT4_CapM-like"/>
    <property type="match status" value="1"/>
</dbReference>
<dbReference type="AlphaFoldDB" id="A0A494WVW8"/>
<dbReference type="PANTHER" id="PTHR45947:SF14">
    <property type="entry name" value="SLL1723 PROTEIN"/>
    <property type="match status" value="1"/>
</dbReference>
<dbReference type="SUPFAM" id="SSF53756">
    <property type="entry name" value="UDP-Glycosyltransferase/glycogen phosphorylase"/>
    <property type="match status" value="1"/>
</dbReference>
<dbReference type="Pfam" id="PF13439">
    <property type="entry name" value="Glyco_transf_4"/>
    <property type="match status" value="1"/>
</dbReference>
<accession>A0A494WVW8</accession>
<proteinExistence type="predicted"/>
<dbReference type="OrthoDB" id="3199616at2"/>
<dbReference type="Pfam" id="PF00534">
    <property type="entry name" value="Glycos_transf_1"/>
    <property type="match status" value="1"/>
</dbReference>
<dbReference type="Gene3D" id="3.40.50.2000">
    <property type="entry name" value="Glycogen Phosphorylase B"/>
    <property type="match status" value="2"/>
</dbReference>